<name>A0A8K0SLU1_9HYPO</name>
<dbReference type="InterPro" id="IPR009091">
    <property type="entry name" value="RCC1/BLIP-II"/>
</dbReference>
<protein>
    <submittedName>
        <fullName evidence="5">Regulator of chromosome condensation 1/beta-lactamase-inhibitor protein II</fullName>
    </submittedName>
</protein>
<dbReference type="InterPro" id="IPR000408">
    <property type="entry name" value="Reg_chr_condens"/>
</dbReference>
<feature type="repeat" description="RCC1" evidence="3">
    <location>
        <begin position="17"/>
        <end position="74"/>
    </location>
</feature>
<evidence type="ECO:0000256" key="3">
    <source>
        <dbReference type="PROSITE-ProRule" id="PRU00235"/>
    </source>
</evidence>
<gene>
    <name evidence="5" type="ORF">B0I35DRAFT_359703</name>
</gene>
<dbReference type="EMBL" id="JAGPNK010000014">
    <property type="protein sequence ID" value="KAH7309087.1"/>
    <property type="molecule type" value="Genomic_DNA"/>
</dbReference>
<sequence>MREVPQDLILQPPTEVLDVVVIGTGNAGELGLGAGTNVTTHPELIPKLDVDKPFAFKAVQVACGRRHAIALTNDFGIVTWGANEDGALGRSTGCATNTEFNTAGQPNDLYQPHDVPDIVSRANFPPGTQFKQVAAGHAFSLALTHDGQVYGWGTFMDLQGNKAFGFDDWGFIIQRQLTPALIRGLVGVKITQIACGANHALALDDDYRVWTWGNNENCQLGRRIFDWRHMDIFIPRRIHRVRYAWRIASGDNHSFALDIRGNVWTWGLNDYSQTGLGAAAGSVVKEPTPIRWLKNRGVVVIDGGAHHSAAVTATGQCFAWGRLQGGRLGIGLTPEQVGENDEEEPVALDQRGAVLLRPMQANNIGPAAWVACGTDHTVYVKTDGGVVAAGSNSHGQVGRLRSGPEVSFARPIEDGAVQGRKLWWAGAGEQFSMVAGFAQQPGSLF</sequence>
<dbReference type="SUPFAM" id="SSF50985">
    <property type="entry name" value="RCC1/BLIP-II"/>
    <property type="match status" value="1"/>
</dbReference>
<reference evidence="5" key="1">
    <citation type="journal article" date="2021" name="Nat. Commun.">
        <title>Genetic determinants of endophytism in the Arabidopsis root mycobiome.</title>
        <authorList>
            <person name="Mesny F."/>
            <person name="Miyauchi S."/>
            <person name="Thiergart T."/>
            <person name="Pickel B."/>
            <person name="Atanasova L."/>
            <person name="Karlsson M."/>
            <person name="Huettel B."/>
            <person name="Barry K.W."/>
            <person name="Haridas S."/>
            <person name="Chen C."/>
            <person name="Bauer D."/>
            <person name="Andreopoulos W."/>
            <person name="Pangilinan J."/>
            <person name="LaButti K."/>
            <person name="Riley R."/>
            <person name="Lipzen A."/>
            <person name="Clum A."/>
            <person name="Drula E."/>
            <person name="Henrissat B."/>
            <person name="Kohler A."/>
            <person name="Grigoriev I.V."/>
            <person name="Martin F.M."/>
            <person name="Hacquard S."/>
        </authorList>
    </citation>
    <scope>NUCLEOTIDE SEQUENCE</scope>
    <source>
        <strain evidence="5">MPI-CAGE-CH-0235</strain>
    </source>
</reference>
<dbReference type="AlphaFoldDB" id="A0A8K0SLU1"/>
<proteinExistence type="predicted"/>
<dbReference type="PROSITE" id="PS00626">
    <property type="entry name" value="RCC1_2"/>
    <property type="match status" value="4"/>
</dbReference>
<feature type="repeat" description="RCC1" evidence="3">
    <location>
        <begin position="147"/>
        <end position="206"/>
    </location>
</feature>
<evidence type="ECO:0000256" key="2">
    <source>
        <dbReference type="ARBA" id="ARBA00022737"/>
    </source>
</evidence>
<evidence type="ECO:0000313" key="5">
    <source>
        <dbReference type="EMBL" id="KAH7309087.1"/>
    </source>
</evidence>
<comment type="caution">
    <text evidence="5">The sequence shown here is derived from an EMBL/GenBank/DDBJ whole genome shotgun (WGS) entry which is preliminary data.</text>
</comment>
<evidence type="ECO:0000256" key="1">
    <source>
        <dbReference type="ARBA" id="ARBA00022658"/>
    </source>
</evidence>
<dbReference type="InterPro" id="IPR051553">
    <property type="entry name" value="Ran_GTPase-activating"/>
</dbReference>
<evidence type="ECO:0000313" key="6">
    <source>
        <dbReference type="Proteomes" id="UP000813444"/>
    </source>
</evidence>
<dbReference type="Proteomes" id="UP000813444">
    <property type="component" value="Unassembled WGS sequence"/>
</dbReference>
<dbReference type="GO" id="GO:0005737">
    <property type="term" value="C:cytoplasm"/>
    <property type="evidence" value="ECO:0007669"/>
    <property type="project" value="TreeGrafter"/>
</dbReference>
<dbReference type="PROSITE" id="PS50012">
    <property type="entry name" value="RCC1_3"/>
    <property type="match status" value="6"/>
</dbReference>
<feature type="repeat" description="RCC1" evidence="3">
    <location>
        <begin position="75"/>
        <end position="146"/>
    </location>
</feature>
<dbReference type="Pfam" id="PF25390">
    <property type="entry name" value="WD40_RLD"/>
    <property type="match status" value="1"/>
</dbReference>
<dbReference type="PRINTS" id="PR00633">
    <property type="entry name" value="RCCNDNSATION"/>
</dbReference>
<evidence type="ECO:0000259" key="4">
    <source>
        <dbReference type="Pfam" id="PF25390"/>
    </source>
</evidence>
<feature type="repeat" description="RCC1" evidence="3">
    <location>
        <begin position="315"/>
        <end position="383"/>
    </location>
</feature>
<dbReference type="OrthoDB" id="61110at2759"/>
<dbReference type="Gene3D" id="2.130.10.30">
    <property type="entry name" value="Regulator of chromosome condensation 1/beta-lactamase-inhibitor protein II"/>
    <property type="match status" value="1"/>
</dbReference>
<dbReference type="PANTHER" id="PTHR45982">
    <property type="entry name" value="REGULATOR OF CHROMOSOME CONDENSATION"/>
    <property type="match status" value="1"/>
</dbReference>
<feature type="repeat" description="RCC1" evidence="3">
    <location>
        <begin position="261"/>
        <end position="314"/>
    </location>
</feature>
<feature type="repeat" description="RCC1" evidence="3">
    <location>
        <begin position="207"/>
        <end position="260"/>
    </location>
</feature>
<dbReference type="InterPro" id="IPR058923">
    <property type="entry name" value="RCC1-like_dom"/>
</dbReference>
<keyword evidence="6" id="KW-1185">Reference proteome</keyword>
<keyword evidence="2" id="KW-0677">Repeat</keyword>
<dbReference type="GO" id="GO:0005085">
    <property type="term" value="F:guanyl-nucleotide exchange factor activity"/>
    <property type="evidence" value="ECO:0007669"/>
    <property type="project" value="TreeGrafter"/>
</dbReference>
<dbReference type="PANTHER" id="PTHR45982:SF1">
    <property type="entry name" value="REGULATOR OF CHROMOSOME CONDENSATION"/>
    <property type="match status" value="1"/>
</dbReference>
<organism evidence="5 6">
    <name type="scientific">Stachybotrys elegans</name>
    <dbReference type="NCBI Taxonomy" id="80388"/>
    <lineage>
        <taxon>Eukaryota</taxon>
        <taxon>Fungi</taxon>
        <taxon>Dikarya</taxon>
        <taxon>Ascomycota</taxon>
        <taxon>Pezizomycotina</taxon>
        <taxon>Sordariomycetes</taxon>
        <taxon>Hypocreomycetidae</taxon>
        <taxon>Hypocreales</taxon>
        <taxon>Stachybotryaceae</taxon>
        <taxon>Stachybotrys</taxon>
    </lineage>
</organism>
<accession>A0A8K0SLU1</accession>
<feature type="domain" description="RCC1-like" evidence="4">
    <location>
        <begin position="18"/>
        <end position="434"/>
    </location>
</feature>
<keyword evidence="1" id="KW-0344">Guanine-nucleotide releasing factor</keyword>